<gene>
    <name evidence="7" type="primary">Ets65A</name>
    <name evidence="7" type="ORF">Tcan_13645</name>
</gene>
<name>A0A0B2VR48_TOXCA</name>
<dbReference type="SUPFAM" id="SSF46785">
    <property type="entry name" value="Winged helix' DNA-binding domain"/>
    <property type="match status" value="1"/>
</dbReference>
<dbReference type="Gene3D" id="1.10.10.10">
    <property type="entry name" value="Winged helix-like DNA-binding domain superfamily/Winged helix DNA-binding domain"/>
    <property type="match status" value="1"/>
</dbReference>
<feature type="domain" description="ETS" evidence="6">
    <location>
        <begin position="19"/>
        <end position="100"/>
    </location>
</feature>
<dbReference type="PROSITE" id="PS00346">
    <property type="entry name" value="ETS_DOMAIN_2"/>
    <property type="match status" value="1"/>
</dbReference>
<dbReference type="PROSITE" id="PS00345">
    <property type="entry name" value="ETS_DOMAIN_1"/>
    <property type="match status" value="1"/>
</dbReference>
<dbReference type="InterPro" id="IPR036388">
    <property type="entry name" value="WH-like_DNA-bd_sf"/>
</dbReference>
<dbReference type="InterPro" id="IPR046328">
    <property type="entry name" value="ETS_fam"/>
</dbReference>
<evidence type="ECO:0000313" key="7">
    <source>
        <dbReference type="EMBL" id="KHN83764.1"/>
    </source>
</evidence>
<dbReference type="PROSITE" id="PS50061">
    <property type="entry name" value="ETS_DOMAIN_3"/>
    <property type="match status" value="1"/>
</dbReference>
<dbReference type="Proteomes" id="UP000031036">
    <property type="component" value="Unassembled WGS sequence"/>
</dbReference>
<dbReference type="PANTHER" id="PTHR11849:SF304">
    <property type="entry name" value="DNA-BINDING PROTEIN D-ETS-3"/>
    <property type="match status" value="1"/>
</dbReference>
<dbReference type="PANTHER" id="PTHR11849">
    <property type="entry name" value="ETS"/>
    <property type="match status" value="1"/>
</dbReference>
<dbReference type="AlphaFoldDB" id="A0A0B2VR48"/>
<organism evidence="7 8">
    <name type="scientific">Toxocara canis</name>
    <name type="common">Canine roundworm</name>
    <dbReference type="NCBI Taxonomy" id="6265"/>
    <lineage>
        <taxon>Eukaryota</taxon>
        <taxon>Metazoa</taxon>
        <taxon>Ecdysozoa</taxon>
        <taxon>Nematoda</taxon>
        <taxon>Chromadorea</taxon>
        <taxon>Rhabditida</taxon>
        <taxon>Spirurina</taxon>
        <taxon>Ascaridomorpha</taxon>
        <taxon>Ascaridoidea</taxon>
        <taxon>Toxocaridae</taxon>
        <taxon>Toxocara</taxon>
    </lineage>
</organism>
<feature type="non-terminal residue" evidence="7">
    <location>
        <position position="1"/>
    </location>
</feature>
<evidence type="ECO:0000259" key="6">
    <source>
        <dbReference type="PROSITE" id="PS50061"/>
    </source>
</evidence>
<keyword evidence="8" id="KW-1185">Reference proteome</keyword>
<evidence type="ECO:0000256" key="5">
    <source>
        <dbReference type="RuleBase" id="RU004019"/>
    </source>
</evidence>
<dbReference type="GO" id="GO:0005634">
    <property type="term" value="C:nucleus"/>
    <property type="evidence" value="ECO:0007669"/>
    <property type="project" value="UniProtKB-SubCell"/>
</dbReference>
<evidence type="ECO:0000256" key="3">
    <source>
        <dbReference type="ARBA" id="ARBA00023125"/>
    </source>
</evidence>
<dbReference type="InterPro" id="IPR036390">
    <property type="entry name" value="WH_DNA-bd_sf"/>
</dbReference>
<dbReference type="Pfam" id="PF00178">
    <property type="entry name" value="Ets"/>
    <property type="match status" value="1"/>
</dbReference>
<dbReference type="GO" id="GO:0043565">
    <property type="term" value="F:sequence-specific DNA binding"/>
    <property type="evidence" value="ECO:0007669"/>
    <property type="project" value="InterPro"/>
</dbReference>
<keyword evidence="3 5" id="KW-0238">DNA-binding</keyword>
<dbReference type="GO" id="GO:0000981">
    <property type="term" value="F:DNA-binding transcription factor activity, RNA polymerase II-specific"/>
    <property type="evidence" value="ECO:0007669"/>
    <property type="project" value="TreeGrafter"/>
</dbReference>
<reference evidence="7 8" key="1">
    <citation type="submission" date="2014-11" db="EMBL/GenBank/DDBJ databases">
        <title>Genetic blueprint of the zoonotic pathogen Toxocara canis.</title>
        <authorList>
            <person name="Zhu X.-Q."/>
            <person name="Korhonen P.K."/>
            <person name="Cai H."/>
            <person name="Young N.D."/>
            <person name="Nejsum P."/>
            <person name="von Samson-Himmelstjerna G."/>
            <person name="Boag P.R."/>
            <person name="Tan P."/>
            <person name="Li Q."/>
            <person name="Min J."/>
            <person name="Yang Y."/>
            <person name="Wang X."/>
            <person name="Fang X."/>
            <person name="Hall R.S."/>
            <person name="Hofmann A."/>
            <person name="Sternberg P.W."/>
            <person name="Jex A.R."/>
            <person name="Gasser R.B."/>
        </authorList>
    </citation>
    <scope>NUCLEOTIDE SEQUENCE [LARGE SCALE GENOMIC DNA]</scope>
    <source>
        <strain evidence="7">PN_DK_2014</strain>
    </source>
</reference>
<dbReference type="OrthoDB" id="10067219at2759"/>
<evidence type="ECO:0000256" key="1">
    <source>
        <dbReference type="ARBA" id="ARBA00004123"/>
    </source>
</evidence>
<dbReference type="GO" id="GO:0030154">
    <property type="term" value="P:cell differentiation"/>
    <property type="evidence" value="ECO:0007669"/>
    <property type="project" value="TreeGrafter"/>
</dbReference>
<dbReference type="STRING" id="6265.A0A0B2VR48"/>
<dbReference type="InterPro" id="IPR000418">
    <property type="entry name" value="Ets_dom"/>
</dbReference>
<evidence type="ECO:0000256" key="4">
    <source>
        <dbReference type="ARBA" id="ARBA00023242"/>
    </source>
</evidence>
<dbReference type="SMART" id="SM00413">
    <property type="entry name" value="ETS"/>
    <property type="match status" value="1"/>
</dbReference>
<evidence type="ECO:0000313" key="8">
    <source>
        <dbReference type="Proteomes" id="UP000031036"/>
    </source>
</evidence>
<proteinExistence type="inferred from homology"/>
<accession>A0A0B2VR48</accession>
<comment type="similarity">
    <text evidence="2 5">Belongs to the ETS family.</text>
</comment>
<comment type="caution">
    <text evidence="7">The sequence shown here is derived from an EMBL/GenBank/DDBJ whole genome shotgun (WGS) entry which is preliminary data.</text>
</comment>
<protein>
    <submittedName>
        <fullName evidence="7">DNA-binding protein D-ETS-3</fullName>
    </submittedName>
</protein>
<sequence>CVAYSSLLARFPSQGSGQIQLWQFLLELLSDAHSNAHCIAWEGGNGEFKLLDPDEVARKWGERKSKPNMNYDKLSRALRYYYDKNIMTKVHGKRYAYKFDFHGLAQACQSGASSELSPAAAVAAAASIHHYPRGKVHGKRYAYKFDFHGLAQACQSGASSELSPAAAVAAAASIHHYPRGYPSHELLLHHYQQSVPKLASSSVPYSALVQPGAHETGSPHVVHTYCASATSNTSYLYPSTNGYYTPSSKLPSQTAA</sequence>
<comment type="subcellular location">
    <subcellularLocation>
        <location evidence="1 5">Nucleus</location>
    </subcellularLocation>
</comment>
<dbReference type="FunFam" id="1.10.10.10:FF:000039">
    <property type="entry name" value="Friend leukemia integration 1 transcription factor"/>
    <property type="match status" value="1"/>
</dbReference>
<dbReference type="EMBL" id="JPKZ01001137">
    <property type="protein sequence ID" value="KHN83764.1"/>
    <property type="molecule type" value="Genomic_DNA"/>
</dbReference>
<dbReference type="PRINTS" id="PR00454">
    <property type="entry name" value="ETSDOMAIN"/>
</dbReference>
<evidence type="ECO:0000256" key="2">
    <source>
        <dbReference type="ARBA" id="ARBA00005562"/>
    </source>
</evidence>
<keyword evidence="4 5" id="KW-0539">Nucleus</keyword>